<reference evidence="3" key="1">
    <citation type="submission" date="2022-12" db="EMBL/GenBank/DDBJ databases">
        <authorList>
            <person name="Petersen C."/>
        </authorList>
    </citation>
    <scope>NUCLEOTIDE SEQUENCE</scope>
    <source>
        <strain evidence="3">IBT 21472</strain>
    </source>
</reference>
<comment type="caution">
    <text evidence="3">The sequence shown here is derived from an EMBL/GenBank/DDBJ whole genome shotgun (WGS) entry which is preliminary data.</text>
</comment>
<keyword evidence="2" id="KW-0472">Membrane</keyword>
<keyword evidence="2" id="KW-0812">Transmembrane</keyword>
<evidence type="ECO:0000256" key="2">
    <source>
        <dbReference type="SAM" id="Phobius"/>
    </source>
</evidence>
<accession>A0A9W9GLS9</accession>
<keyword evidence="2" id="KW-1133">Transmembrane helix</keyword>
<reference evidence="3" key="2">
    <citation type="journal article" date="2023" name="IMA Fungus">
        <title>Comparative genomic study of the Penicillium genus elucidates a diverse pangenome and 15 lateral gene transfer events.</title>
        <authorList>
            <person name="Petersen C."/>
            <person name="Sorensen T."/>
            <person name="Nielsen M.R."/>
            <person name="Sondergaard T.E."/>
            <person name="Sorensen J.L."/>
            <person name="Fitzpatrick D.A."/>
            <person name="Frisvad J.C."/>
            <person name="Nielsen K.L."/>
        </authorList>
    </citation>
    <scope>NUCLEOTIDE SEQUENCE</scope>
    <source>
        <strain evidence="3">IBT 21472</strain>
    </source>
</reference>
<dbReference type="EMBL" id="JAPZBO010000003">
    <property type="protein sequence ID" value="KAJ5320777.1"/>
    <property type="molecule type" value="Genomic_DNA"/>
</dbReference>
<name>A0A9W9GLS9_9EURO</name>
<feature type="region of interest" description="Disordered" evidence="1">
    <location>
        <begin position="98"/>
        <end position="220"/>
    </location>
</feature>
<evidence type="ECO:0000313" key="4">
    <source>
        <dbReference type="Proteomes" id="UP001147746"/>
    </source>
</evidence>
<dbReference type="Proteomes" id="UP001147746">
    <property type="component" value="Unassembled WGS sequence"/>
</dbReference>
<feature type="transmembrane region" description="Helical" evidence="2">
    <location>
        <begin position="6"/>
        <end position="28"/>
    </location>
</feature>
<evidence type="ECO:0000313" key="3">
    <source>
        <dbReference type="EMBL" id="KAJ5320777.1"/>
    </source>
</evidence>
<feature type="compositionally biased region" description="Basic and acidic residues" evidence="1">
    <location>
        <begin position="192"/>
        <end position="211"/>
    </location>
</feature>
<sequence length="382" mass="43276">MHENTLIAVIIGVLMALILLGCAGWYLAKYRVNRAFKEDHELARDTEKGPNNTHIPRYNNKGWVRPPRKELVISKPNYVLIVDGDGHKIRRGGRLARELQSTSQGNGSQGQQRLQKNQEQSHGQSKHNKKNKQHNKDQKKNDQNSGNKESEGKKSEGKKNEDGSGHKANSHSLQAGQKHEKNYAWGVWDSDSPAKPDDERKSGSNKGKQDNQENQDQGNWNEQNAWNVDNQVTQDNHDQGNWDEQNKWHGDNEIGQNVSYQDVGSGNDGNHNKWNNELGPEDSISNQKRNNNRGDYHWRRNSRSCQESAINTSANNRNGGHRNSRTGWSSKNRRGLPPSDQGSPGHDKTKSNRSKNYDNAMSSQVPMDDQKKDEGGVTQEKW</sequence>
<feature type="compositionally biased region" description="Basic residues" evidence="1">
    <location>
        <begin position="124"/>
        <end position="133"/>
    </location>
</feature>
<feature type="region of interest" description="Disordered" evidence="1">
    <location>
        <begin position="232"/>
        <end position="382"/>
    </location>
</feature>
<feature type="compositionally biased region" description="Basic and acidic residues" evidence="1">
    <location>
        <begin position="368"/>
        <end position="382"/>
    </location>
</feature>
<keyword evidence="4" id="KW-1185">Reference proteome</keyword>
<gene>
    <name evidence="3" type="ORF">N7476_003779</name>
</gene>
<evidence type="ECO:0000256" key="1">
    <source>
        <dbReference type="SAM" id="MobiDB-lite"/>
    </source>
</evidence>
<protein>
    <submittedName>
        <fullName evidence="3">Uncharacterized protein</fullName>
    </submittedName>
</protein>
<organism evidence="3 4">
    <name type="scientific">Penicillium atrosanguineum</name>
    <dbReference type="NCBI Taxonomy" id="1132637"/>
    <lineage>
        <taxon>Eukaryota</taxon>
        <taxon>Fungi</taxon>
        <taxon>Dikarya</taxon>
        <taxon>Ascomycota</taxon>
        <taxon>Pezizomycotina</taxon>
        <taxon>Eurotiomycetes</taxon>
        <taxon>Eurotiomycetidae</taxon>
        <taxon>Eurotiales</taxon>
        <taxon>Aspergillaceae</taxon>
        <taxon>Penicillium</taxon>
    </lineage>
</organism>
<feature type="compositionally biased region" description="Basic and acidic residues" evidence="1">
    <location>
        <begin position="134"/>
        <end position="165"/>
    </location>
</feature>
<proteinExistence type="predicted"/>
<dbReference type="AlphaFoldDB" id="A0A9W9GLS9"/>
<feature type="compositionally biased region" description="Basic and acidic residues" evidence="1">
    <location>
        <begin position="235"/>
        <end position="252"/>
    </location>
</feature>
<feature type="compositionally biased region" description="Polar residues" evidence="1">
    <location>
        <begin position="303"/>
        <end position="318"/>
    </location>
</feature>
<feature type="compositionally biased region" description="Polar residues" evidence="1">
    <location>
        <begin position="113"/>
        <end position="122"/>
    </location>
</feature>
<dbReference type="OrthoDB" id="10507381at2759"/>
<feature type="compositionally biased region" description="Low complexity" evidence="1">
    <location>
        <begin position="100"/>
        <end position="112"/>
    </location>
</feature>
<feature type="compositionally biased region" description="Polar residues" evidence="1">
    <location>
        <begin position="254"/>
        <end position="275"/>
    </location>
</feature>